<accession>A0A9J6FHD7</accession>
<sequence length="121" mass="14014">MMRRVANKNRGLKEADLLKLQDAHITTRIQYQIPYVNLTKTLENILDSLIRKATKLSLGFHINTSNTRLDAMGAIYKVEVLAVHRYNQLSRLESMQAECLIMSELGYNPSRRNRWDESPIP</sequence>
<dbReference type="EMBL" id="JABSTR010000001">
    <property type="protein sequence ID" value="KAH9362223.1"/>
    <property type="molecule type" value="Genomic_DNA"/>
</dbReference>
<evidence type="ECO:0000313" key="2">
    <source>
        <dbReference type="Proteomes" id="UP000821853"/>
    </source>
</evidence>
<keyword evidence="2" id="KW-1185">Reference proteome</keyword>
<dbReference type="VEuPathDB" id="VectorBase:HLOH_061009"/>
<proteinExistence type="predicted"/>
<gene>
    <name evidence="1" type="ORF">HPB48_002201</name>
</gene>
<comment type="caution">
    <text evidence="1">The sequence shown here is derived from an EMBL/GenBank/DDBJ whole genome shotgun (WGS) entry which is preliminary data.</text>
</comment>
<reference evidence="1 2" key="1">
    <citation type="journal article" date="2020" name="Cell">
        <title>Large-Scale Comparative Analyses of Tick Genomes Elucidate Their Genetic Diversity and Vector Capacities.</title>
        <authorList>
            <consortium name="Tick Genome and Microbiome Consortium (TIGMIC)"/>
            <person name="Jia N."/>
            <person name="Wang J."/>
            <person name="Shi W."/>
            <person name="Du L."/>
            <person name="Sun Y."/>
            <person name="Zhan W."/>
            <person name="Jiang J.F."/>
            <person name="Wang Q."/>
            <person name="Zhang B."/>
            <person name="Ji P."/>
            <person name="Bell-Sakyi L."/>
            <person name="Cui X.M."/>
            <person name="Yuan T.T."/>
            <person name="Jiang B.G."/>
            <person name="Yang W.F."/>
            <person name="Lam T.T."/>
            <person name="Chang Q.C."/>
            <person name="Ding S.J."/>
            <person name="Wang X.J."/>
            <person name="Zhu J.G."/>
            <person name="Ruan X.D."/>
            <person name="Zhao L."/>
            <person name="Wei J.T."/>
            <person name="Ye R.Z."/>
            <person name="Que T.C."/>
            <person name="Du C.H."/>
            <person name="Zhou Y.H."/>
            <person name="Cheng J.X."/>
            <person name="Dai P.F."/>
            <person name="Guo W.B."/>
            <person name="Han X.H."/>
            <person name="Huang E.J."/>
            <person name="Li L.F."/>
            <person name="Wei W."/>
            <person name="Gao Y.C."/>
            <person name="Liu J.Z."/>
            <person name="Shao H.Z."/>
            <person name="Wang X."/>
            <person name="Wang C.C."/>
            <person name="Yang T.C."/>
            <person name="Huo Q.B."/>
            <person name="Li W."/>
            <person name="Chen H.Y."/>
            <person name="Chen S.E."/>
            <person name="Zhou L.G."/>
            <person name="Ni X.B."/>
            <person name="Tian J.H."/>
            <person name="Sheng Y."/>
            <person name="Liu T."/>
            <person name="Pan Y.S."/>
            <person name="Xia L.Y."/>
            <person name="Li J."/>
            <person name="Zhao F."/>
            <person name="Cao W.C."/>
        </authorList>
    </citation>
    <scope>NUCLEOTIDE SEQUENCE [LARGE SCALE GENOMIC DNA]</scope>
    <source>
        <strain evidence="1">HaeL-2018</strain>
    </source>
</reference>
<evidence type="ECO:0000313" key="1">
    <source>
        <dbReference type="EMBL" id="KAH9362223.1"/>
    </source>
</evidence>
<organism evidence="1 2">
    <name type="scientific">Haemaphysalis longicornis</name>
    <name type="common">Bush tick</name>
    <dbReference type="NCBI Taxonomy" id="44386"/>
    <lineage>
        <taxon>Eukaryota</taxon>
        <taxon>Metazoa</taxon>
        <taxon>Ecdysozoa</taxon>
        <taxon>Arthropoda</taxon>
        <taxon>Chelicerata</taxon>
        <taxon>Arachnida</taxon>
        <taxon>Acari</taxon>
        <taxon>Parasitiformes</taxon>
        <taxon>Ixodida</taxon>
        <taxon>Ixodoidea</taxon>
        <taxon>Ixodidae</taxon>
        <taxon>Haemaphysalinae</taxon>
        <taxon>Haemaphysalis</taxon>
    </lineage>
</organism>
<name>A0A9J6FHD7_HAELO</name>
<protein>
    <submittedName>
        <fullName evidence="1">Uncharacterized protein</fullName>
    </submittedName>
</protein>
<dbReference type="AlphaFoldDB" id="A0A9J6FHD7"/>
<dbReference type="Proteomes" id="UP000821853">
    <property type="component" value="Chromosome 1"/>
</dbReference>